<dbReference type="Proteomes" id="UP001258017">
    <property type="component" value="Unassembled WGS sequence"/>
</dbReference>
<evidence type="ECO:0000313" key="1">
    <source>
        <dbReference type="EMBL" id="KAK2574789.1"/>
    </source>
</evidence>
<protein>
    <submittedName>
        <fullName evidence="1">Uncharacterized protein</fullName>
    </submittedName>
</protein>
<comment type="caution">
    <text evidence="1">The sequence shown here is derived from an EMBL/GenBank/DDBJ whole genome shotgun (WGS) entry which is preliminary data.</text>
</comment>
<accession>A0AAD9VHL8</accession>
<evidence type="ECO:0000313" key="2">
    <source>
        <dbReference type="Proteomes" id="UP001258017"/>
    </source>
</evidence>
<dbReference type="EMBL" id="JAIFRP010004895">
    <property type="protein sequence ID" value="KAK2574789.1"/>
    <property type="molecule type" value="Genomic_DNA"/>
</dbReference>
<keyword evidence="2" id="KW-1185">Reference proteome</keyword>
<reference evidence="1" key="2">
    <citation type="journal article" date="2023" name="Commun. Biol.">
        <title>Intrasexual cuticular hydrocarbon dimorphism in a wasp sheds light on hydrocarbon biosynthesis genes in Hymenoptera.</title>
        <authorList>
            <person name="Moris V.C."/>
            <person name="Podsiadlowski L."/>
            <person name="Martin S."/>
            <person name="Oeyen J.P."/>
            <person name="Donath A."/>
            <person name="Petersen M."/>
            <person name="Wilbrandt J."/>
            <person name="Misof B."/>
            <person name="Liedtke D."/>
            <person name="Thamm M."/>
            <person name="Scheiner R."/>
            <person name="Schmitt T."/>
            <person name="Niehuis O."/>
        </authorList>
    </citation>
    <scope>NUCLEOTIDE SEQUENCE</scope>
    <source>
        <strain evidence="1">GBR_01_08_01A</strain>
    </source>
</reference>
<organism evidence="1 2">
    <name type="scientific">Odynerus spinipes</name>
    <dbReference type="NCBI Taxonomy" id="1348599"/>
    <lineage>
        <taxon>Eukaryota</taxon>
        <taxon>Metazoa</taxon>
        <taxon>Ecdysozoa</taxon>
        <taxon>Arthropoda</taxon>
        <taxon>Hexapoda</taxon>
        <taxon>Insecta</taxon>
        <taxon>Pterygota</taxon>
        <taxon>Neoptera</taxon>
        <taxon>Endopterygota</taxon>
        <taxon>Hymenoptera</taxon>
        <taxon>Apocrita</taxon>
        <taxon>Aculeata</taxon>
        <taxon>Vespoidea</taxon>
        <taxon>Vespidae</taxon>
        <taxon>Eumeninae</taxon>
        <taxon>Odynerus</taxon>
    </lineage>
</organism>
<dbReference type="AlphaFoldDB" id="A0AAD9VHL8"/>
<reference evidence="1" key="1">
    <citation type="submission" date="2021-08" db="EMBL/GenBank/DDBJ databases">
        <authorList>
            <person name="Misof B."/>
            <person name="Oliver O."/>
            <person name="Podsiadlowski L."/>
            <person name="Donath A."/>
            <person name="Peters R."/>
            <person name="Mayer C."/>
            <person name="Rust J."/>
            <person name="Gunkel S."/>
            <person name="Lesny P."/>
            <person name="Martin S."/>
            <person name="Oeyen J.P."/>
            <person name="Petersen M."/>
            <person name="Panagiotis P."/>
            <person name="Wilbrandt J."/>
            <person name="Tanja T."/>
        </authorList>
    </citation>
    <scope>NUCLEOTIDE SEQUENCE</scope>
    <source>
        <strain evidence="1">GBR_01_08_01A</strain>
        <tissue evidence="1">Thorax + abdomen</tissue>
    </source>
</reference>
<name>A0AAD9VHL8_9HYME</name>
<gene>
    <name evidence="1" type="ORF">KPH14_013104</name>
</gene>
<proteinExistence type="predicted"/>
<sequence length="290" mass="33931">MSEFIHRVLRDHQYDVGERVRFMKLVPIDPQRDAKVIRDDENRREYRVLDLTESRFELFDVLCESGDLEDVLPNFKYFLGGHATYMYQCVEGFQTLRDKSSEVVEWLNRESFDEHLAAMFRDHGFLSRNCTNLGSSSTSSSTRCSLNDTTLRLRSFDAIFDLNYATWLWSRIILPRVERANMNPDRFLLLWNSRAKIDLDKISAKKIISFMQPDMSVRQFEGLAPPKILSSCFFRKWFSFFPLANGASNEENDNLFFRALFTDHGDTLTVDDVRLKIALLSSGYLLYKNC</sequence>